<reference evidence="1" key="2">
    <citation type="journal article" date="2015" name="Data Brief">
        <title>Shoot transcriptome of the giant reed, Arundo donax.</title>
        <authorList>
            <person name="Barrero R.A."/>
            <person name="Guerrero F.D."/>
            <person name="Moolhuijzen P."/>
            <person name="Goolsby J.A."/>
            <person name="Tidwell J."/>
            <person name="Bellgard S.E."/>
            <person name="Bellgard M.I."/>
        </authorList>
    </citation>
    <scope>NUCLEOTIDE SEQUENCE</scope>
    <source>
        <tissue evidence="1">Shoot tissue taken approximately 20 cm above the soil surface</tissue>
    </source>
</reference>
<evidence type="ECO:0000313" key="1">
    <source>
        <dbReference type="EMBL" id="JAD26586.1"/>
    </source>
</evidence>
<accession>A0A0A8YKC4</accession>
<reference evidence="1" key="1">
    <citation type="submission" date="2014-09" db="EMBL/GenBank/DDBJ databases">
        <authorList>
            <person name="Magalhaes I.L.F."/>
            <person name="Oliveira U."/>
            <person name="Santos F.R."/>
            <person name="Vidigal T.H.D.A."/>
            <person name="Brescovit A.D."/>
            <person name="Santos A.J."/>
        </authorList>
    </citation>
    <scope>NUCLEOTIDE SEQUENCE</scope>
    <source>
        <tissue evidence="1">Shoot tissue taken approximately 20 cm above the soil surface</tissue>
    </source>
</reference>
<dbReference type="AlphaFoldDB" id="A0A0A8YKC4"/>
<organism evidence="1">
    <name type="scientific">Arundo donax</name>
    <name type="common">Giant reed</name>
    <name type="synonym">Donax arundinaceus</name>
    <dbReference type="NCBI Taxonomy" id="35708"/>
    <lineage>
        <taxon>Eukaryota</taxon>
        <taxon>Viridiplantae</taxon>
        <taxon>Streptophyta</taxon>
        <taxon>Embryophyta</taxon>
        <taxon>Tracheophyta</taxon>
        <taxon>Spermatophyta</taxon>
        <taxon>Magnoliopsida</taxon>
        <taxon>Liliopsida</taxon>
        <taxon>Poales</taxon>
        <taxon>Poaceae</taxon>
        <taxon>PACMAD clade</taxon>
        <taxon>Arundinoideae</taxon>
        <taxon>Arundineae</taxon>
        <taxon>Arundo</taxon>
    </lineage>
</organism>
<dbReference type="EMBL" id="GBRH01271309">
    <property type="protein sequence ID" value="JAD26586.1"/>
    <property type="molecule type" value="Transcribed_RNA"/>
</dbReference>
<protein>
    <submittedName>
        <fullName evidence="1">Uncharacterized protein</fullName>
    </submittedName>
</protein>
<sequence length="25" mass="2718">MDSSIIIKVSKGTNMWVSVVALLIL</sequence>
<name>A0A0A8YKC4_ARUDO</name>
<proteinExistence type="predicted"/>